<dbReference type="SUPFAM" id="SSF53335">
    <property type="entry name" value="S-adenosyl-L-methionine-dependent methyltransferases"/>
    <property type="match status" value="1"/>
</dbReference>
<keyword evidence="14" id="KW-1185">Reference proteome</keyword>
<keyword evidence="7 13" id="KW-0808">Transferase</keyword>
<evidence type="ECO:0000256" key="12">
    <source>
        <dbReference type="SAM" id="MobiDB-lite"/>
    </source>
</evidence>
<evidence type="ECO:0000256" key="3">
    <source>
        <dbReference type="ARBA" id="ARBA00011890"/>
    </source>
</evidence>
<dbReference type="GO" id="GO:0004719">
    <property type="term" value="F:protein-L-isoaspartate (D-aspartate) O-methyltransferase activity"/>
    <property type="evidence" value="ECO:0007669"/>
    <property type="project" value="UniProtKB-EC"/>
</dbReference>
<dbReference type="Pfam" id="PF01135">
    <property type="entry name" value="PCMT"/>
    <property type="match status" value="1"/>
</dbReference>
<feature type="region of interest" description="Disordered" evidence="12">
    <location>
        <begin position="20"/>
        <end position="48"/>
    </location>
</feature>
<dbReference type="Proteomes" id="UP000199220">
    <property type="component" value="Unassembled WGS sequence"/>
</dbReference>
<evidence type="ECO:0000256" key="5">
    <source>
        <dbReference type="ARBA" id="ARBA00022490"/>
    </source>
</evidence>
<sequence length="199" mass="21595">MHASDERTAERAVDRAFAAAPRSAFLPPDQRDEAPEDRPIGIGEGQTCSQPSTVRAMLLLLAVAPGARVLDLGSGSAWTTALLAHLVGPTGRVDGVERRHDLAAWGRDNLQTLQLPWAQVHTARADVLGWPQGAPYDRILVSATAPRLPESLLDQLADGGRMVIPVRTTMTVVDRVGAELRQWEAGQYRFVPLIVPESR</sequence>
<dbReference type="CDD" id="cd02440">
    <property type="entry name" value="AdoMet_MTases"/>
    <property type="match status" value="1"/>
</dbReference>
<proteinExistence type="inferred from homology"/>
<evidence type="ECO:0000256" key="6">
    <source>
        <dbReference type="ARBA" id="ARBA00022603"/>
    </source>
</evidence>
<comment type="similarity">
    <text evidence="2">Belongs to the methyltransferase superfamily. L-isoaspartyl/D-aspartyl protein methyltransferase family.</text>
</comment>
<accession>A0A1H5M6A7</accession>
<evidence type="ECO:0000256" key="4">
    <source>
        <dbReference type="ARBA" id="ARBA00013346"/>
    </source>
</evidence>
<dbReference type="InterPro" id="IPR029063">
    <property type="entry name" value="SAM-dependent_MTases_sf"/>
</dbReference>
<evidence type="ECO:0000256" key="1">
    <source>
        <dbReference type="ARBA" id="ARBA00004496"/>
    </source>
</evidence>
<reference evidence="14" key="1">
    <citation type="submission" date="2016-10" db="EMBL/GenBank/DDBJ databases">
        <authorList>
            <person name="Varghese N."/>
            <person name="Submissions S."/>
        </authorList>
    </citation>
    <scope>NUCLEOTIDE SEQUENCE [LARGE SCALE GENOMIC DNA]</scope>
    <source>
        <strain evidence="14">DSM 21368</strain>
    </source>
</reference>
<gene>
    <name evidence="13" type="ORF">SAMN04488554_3151</name>
</gene>
<dbReference type="GO" id="GO:0032259">
    <property type="term" value="P:methylation"/>
    <property type="evidence" value="ECO:0007669"/>
    <property type="project" value="UniProtKB-KW"/>
</dbReference>
<protein>
    <recommendedName>
        <fullName evidence="4">Protein-L-isoaspartate O-methyltransferase</fullName>
        <ecNumber evidence="3">2.1.1.77</ecNumber>
    </recommendedName>
    <alternativeName>
        <fullName evidence="11">L-isoaspartyl protein carboxyl methyltransferase</fullName>
    </alternativeName>
    <alternativeName>
        <fullName evidence="9">Protein L-isoaspartyl methyltransferase</fullName>
    </alternativeName>
    <alternativeName>
        <fullName evidence="10">Protein-beta-aspartate methyltransferase</fullName>
    </alternativeName>
</protein>
<dbReference type="EMBL" id="FNTX01000002">
    <property type="protein sequence ID" value="SEE84287.1"/>
    <property type="molecule type" value="Genomic_DNA"/>
</dbReference>
<dbReference type="PANTHER" id="PTHR11579">
    <property type="entry name" value="PROTEIN-L-ISOASPARTATE O-METHYLTRANSFERASE"/>
    <property type="match status" value="1"/>
</dbReference>
<dbReference type="PANTHER" id="PTHR11579:SF0">
    <property type="entry name" value="PROTEIN-L-ISOASPARTATE(D-ASPARTATE) O-METHYLTRANSFERASE"/>
    <property type="match status" value="1"/>
</dbReference>
<evidence type="ECO:0000256" key="8">
    <source>
        <dbReference type="ARBA" id="ARBA00022691"/>
    </source>
</evidence>
<keyword evidence="8" id="KW-0949">S-adenosyl-L-methionine</keyword>
<dbReference type="InterPro" id="IPR000682">
    <property type="entry name" value="PCMT"/>
</dbReference>
<keyword evidence="6 13" id="KW-0489">Methyltransferase</keyword>
<organism evidence="13 14">
    <name type="scientific">Ruania alba</name>
    <dbReference type="NCBI Taxonomy" id="648782"/>
    <lineage>
        <taxon>Bacteria</taxon>
        <taxon>Bacillati</taxon>
        <taxon>Actinomycetota</taxon>
        <taxon>Actinomycetes</taxon>
        <taxon>Micrococcales</taxon>
        <taxon>Ruaniaceae</taxon>
        <taxon>Ruania</taxon>
    </lineage>
</organism>
<evidence type="ECO:0000256" key="7">
    <source>
        <dbReference type="ARBA" id="ARBA00022679"/>
    </source>
</evidence>
<dbReference type="Gene3D" id="3.40.50.150">
    <property type="entry name" value="Vaccinia Virus protein VP39"/>
    <property type="match status" value="1"/>
</dbReference>
<evidence type="ECO:0000256" key="2">
    <source>
        <dbReference type="ARBA" id="ARBA00005369"/>
    </source>
</evidence>
<evidence type="ECO:0000256" key="9">
    <source>
        <dbReference type="ARBA" id="ARBA00030757"/>
    </source>
</evidence>
<dbReference type="STRING" id="648782.SAMN04488554_3151"/>
<dbReference type="EC" id="2.1.1.77" evidence="3"/>
<evidence type="ECO:0000256" key="10">
    <source>
        <dbReference type="ARBA" id="ARBA00031323"/>
    </source>
</evidence>
<evidence type="ECO:0000313" key="14">
    <source>
        <dbReference type="Proteomes" id="UP000199220"/>
    </source>
</evidence>
<dbReference type="OrthoDB" id="4035289at2"/>
<evidence type="ECO:0000313" key="13">
    <source>
        <dbReference type="EMBL" id="SEE84287.1"/>
    </source>
</evidence>
<keyword evidence="5" id="KW-0963">Cytoplasm</keyword>
<dbReference type="GO" id="GO:0005737">
    <property type="term" value="C:cytoplasm"/>
    <property type="evidence" value="ECO:0007669"/>
    <property type="project" value="UniProtKB-SubCell"/>
</dbReference>
<evidence type="ECO:0000256" key="11">
    <source>
        <dbReference type="ARBA" id="ARBA00031350"/>
    </source>
</evidence>
<feature type="compositionally biased region" description="Basic and acidic residues" evidence="12">
    <location>
        <begin position="29"/>
        <end position="39"/>
    </location>
</feature>
<dbReference type="AlphaFoldDB" id="A0A1H5M6A7"/>
<comment type="subcellular location">
    <subcellularLocation>
        <location evidence="1">Cytoplasm</location>
    </subcellularLocation>
</comment>
<name>A0A1H5M6A7_9MICO</name>
<dbReference type="RefSeq" id="WP_089773990.1">
    <property type="nucleotide sequence ID" value="NZ_FNTX01000002.1"/>
</dbReference>